<feature type="transmembrane region" description="Helical" evidence="6">
    <location>
        <begin position="173"/>
        <end position="196"/>
    </location>
</feature>
<dbReference type="PANTHER" id="PTHR43791">
    <property type="entry name" value="PERMEASE-RELATED"/>
    <property type="match status" value="1"/>
</dbReference>
<evidence type="ECO:0000256" key="3">
    <source>
        <dbReference type="ARBA" id="ARBA00022692"/>
    </source>
</evidence>
<evidence type="ECO:0000313" key="7">
    <source>
        <dbReference type="EMBL" id="EGG04492.1"/>
    </source>
</evidence>
<feature type="transmembrane region" description="Helical" evidence="6">
    <location>
        <begin position="373"/>
        <end position="395"/>
    </location>
</feature>
<feature type="transmembrane region" description="Helical" evidence="6">
    <location>
        <begin position="407"/>
        <end position="427"/>
    </location>
</feature>
<proteinExistence type="predicted"/>
<dbReference type="SUPFAM" id="SSF103473">
    <property type="entry name" value="MFS general substrate transporter"/>
    <property type="match status" value="1"/>
</dbReference>
<evidence type="ECO:0000256" key="1">
    <source>
        <dbReference type="ARBA" id="ARBA00004141"/>
    </source>
</evidence>
<dbReference type="EMBL" id="GL883118">
    <property type="protein sequence ID" value="EGG04492.1"/>
    <property type="molecule type" value="Genomic_DNA"/>
</dbReference>
<evidence type="ECO:0000256" key="4">
    <source>
        <dbReference type="ARBA" id="ARBA00022989"/>
    </source>
</evidence>
<keyword evidence="2" id="KW-0813">Transport</keyword>
<dbReference type="OrthoDB" id="2962993at2759"/>
<dbReference type="InterPro" id="IPR011701">
    <property type="entry name" value="MFS"/>
</dbReference>
<dbReference type="VEuPathDB" id="FungiDB:MELLADRAFT_88829"/>
<evidence type="ECO:0000256" key="5">
    <source>
        <dbReference type="ARBA" id="ARBA00023136"/>
    </source>
</evidence>
<gene>
    <name evidence="7" type="ORF">MELLADRAFT_88829</name>
</gene>
<dbReference type="Proteomes" id="UP000001072">
    <property type="component" value="Unassembled WGS sequence"/>
</dbReference>
<organism evidence="8">
    <name type="scientific">Melampsora larici-populina (strain 98AG31 / pathotype 3-4-7)</name>
    <name type="common">Poplar leaf rust fungus</name>
    <dbReference type="NCBI Taxonomy" id="747676"/>
    <lineage>
        <taxon>Eukaryota</taxon>
        <taxon>Fungi</taxon>
        <taxon>Dikarya</taxon>
        <taxon>Basidiomycota</taxon>
        <taxon>Pucciniomycotina</taxon>
        <taxon>Pucciniomycetes</taxon>
        <taxon>Pucciniales</taxon>
        <taxon>Melampsoraceae</taxon>
        <taxon>Melampsora</taxon>
    </lineage>
</organism>
<evidence type="ECO:0008006" key="9">
    <source>
        <dbReference type="Google" id="ProtNLM"/>
    </source>
</evidence>
<comment type="subcellular location">
    <subcellularLocation>
        <location evidence="1">Membrane</location>
        <topology evidence="1">Multi-pass membrane protein</topology>
    </subcellularLocation>
</comment>
<accession>F4RT45</accession>
<keyword evidence="3 6" id="KW-0812">Transmembrane</keyword>
<dbReference type="PANTHER" id="PTHR43791:SF53">
    <property type="entry name" value="MAJOR FACILITATOR SUPERFAMILY (MFS) PROFILE DOMAIN-CONTAINING PROTEIN"/>
    <property type="match status" value="1"/>
</dbReference>
<evidence type="ECO:0000313" key="8">
    <source>
        <dbReference type="Proteomes" id="UP000001072"/>
    </source>
</evidence>
<dbReference type="AlphaFoldDB" id="F4RT45"/>
<dbReference type="GO" id="GO:0016020">
    <property type="term" value="C:membrane"/>
    <property type="evidence" value="ECO:0007669"/>
    <property type="project" value="UniProtKB-SubCell"/>
</dbReference>
<feature type="transmembrane region" description="Helical" evidence="6">
    <location>
        <begin position="106"/>
        <end position="128"/>
    </location>
</feature>
<feature type="transmembrane region" description="Helical" evidence="6">
    <location>
        <begin position="439"/>
        <end position="460"/>
    </location>
</feature>
<keyword evidence="4 6" id="KW-1133">Transmembrane helix</keyword>
<dbReference type="FunCoup" id="F4RT45">
    <property type="interactions" value="75"/>
</dbReference>
<reference evidence="8" key="1">
    <citation type="journal article" date="2011" name="Proc. Natl. Acad. Sci. U.S.A.">
        <title>Obligate biotrophy features unraveled by the genomic analysis of rust fungi.</title>
        <authorList>
            <person name="Duplessis S."/>
            <person name="Cuomo C.A."/>
            <person name="Lin Y.-C."/>
            <person name="Aerts A."/>
            <person name="Tisserant E."/>
            <person name="Veneault-Fourrey C."/>
            <person name="Joly D.L."/>
            <person name="Hacquard S."/>
            <person name="Amselem J."/>
            <person name="Cantarel B.L."/>
            <person name="Chiu R."/>
            <person name="Coutinho P.M."/>
            <person name="Feau N."/>
            <person name="Field M."/>
            <person name="Frey P."/>
            <person name="Gelhaye E."/>
            <person name="Goldberg J."/>
            <person name="Grabherr M.G."/>
            <person name="Kodira C.D."/>
            <person name="Kohler A."/>
            <person name="Kuees U."/>
            <person name="Lindquist E.A."/>
            <person name="Lucas S.M."/>
            <person name="Mago R."/>
            <person name="Mauceli E."/>
            <person name="Morin E."/>
            <person name="Murat C."/>
            <person name="Pangilinan J.L."/>
            <person name="Park R."/>
            <person name="Pearson M."/>
            <person name="Quesneville H."/>
            <person name="Rouhier N."/>
            <person name="Sakthikumar S."/>
            <person name="Salamov A.A."/>
            <person name="Schmutz J."/>
            <person name="Selles B."/>
            <person name="Shapiro H."/>
            <person name="Tanguay P."/>
            <person name="Tuskan G.A."/>
            <person name="Henrissat B."/>
            <person name="Van de Peer Y."/>
            <person name="Rouze P."/>
            <person name="Ellis J.G."/>
            <person name="Dodds P.N."/>
            <person name="Schein J.E."/>
            <person name="Zhong S."/>
            <person name="Hamelin R.C."/>
            <person name="Grigoriev I.V."/>
            <person name="Szabo L.J."/>
            <person name="Martin F."/>
        </authorList>
    </citation>
    <scope>NUCLEOTIDE SEQUENCE [LARGE SCALE GENOMIC DNA]</scope>
    <source>
        <strain evidence="8">98AG31 / pathotype 3-4-7</strain>
    </source>
</reference>
<evidence type="ECO:0000256" key="2">
    <source>
        <dbReference type="ARBA" id="ARBA00022448"/>
    </source>
</evidence>
<dbReference type="InParanoid" id="F4RT45"/>
<dbReference type="GeneID" id="18935004"/>
<feature type="transmembrane region" description="Helical" evidence="6">
    <location>
        <begin position="140"/>
        <end position="161"/>
    </location>
</feature>
<sequence>MTAQYPLYDQRHPSHEEYRKKVVRKIDLNTLPGVTLLYLACYIDRSNIGNAKVAGLVKDLGLTGSQFSIALSVLLVGAKIWLPLLVFCWGALTVLAAFMTNFATLIVVRLFLGLFEGGLLPGIVLLLSTLYKPEELQLRVGIAFAGASASGALGGLIAYGIQKNMEGVGGKPAWAWIFILEGSATILIAFFGWWYICSSVQSASYLNDEEKDFAVNRLRVPRYTGVISPSEGVKGKEKEVFEDIPSQEATHASSDLEHDSQLEKFEWPEVFRAVLDPQVWLMGLAGAAVALPLTSLGFYLPSLIATLGHTGAHAQLYSAYPYMSGCILVIVSAFLADKWHLRGPIVLAVTPLSIAGFYVPDVMLILAKNPHTLYAAFFLVLAGAFPAVPCLLSIVPNNTSGITKRATSVAMQVMLAAVAGLISPFIYPEGTPIVRGHKIALALLCVAWVLTAANVLYCKIENSARMAGKRDYVVTKYLEKFESGKTKAPIGDRDPAFRFTL</sequence>
<dbReference type="eggNOG" id="KOG2533">
    <property type="taxonomic scope" value="Eukaryota"/>
</dbReference>
<name>F4RT45_MELLP</name>
<dbReference type="HOGENOM" id="CLU_001265_0_1_1"/>
<feature type="transmembrane region" description="Helical" evidence="6">
    <location>
        <begin position="319"/>
        <end position="336"/>
    </location>
</feature>
<feature type="transmembrane region" description="Helical" evidence="6">
    <location>
        <begin position="345"/>
        <end position="367"/>
    </location>
</feature>
<dbReference type="InterPro" id="IPR036259">
    <property type="entry name" value="MFS_trans_sf"/>
</dbReference>
<keyword evidence="5 6" id="KW-0472">Membrane</keyword>
<dbReference type="Gene3D" id="1.20.1250.20">
    <property type="entry name" value="MFS general substrate transporter like domains"/>
    <property type="match status" value="1"/>
</dbReference>
<evidence type="ECO:0000256" key="6">
    <source>
        <dbReference type="SAM" id="Phobius"/>
    </source>
</evidence>
<feature type="transmembrane region" description="Helical" evidence="6">
    <location>
        <begin position="279"/>
        <end position="299"/>
    </location>
</feature>
<protein>
    <recommendedName>
        <fullName evidence="9">Major facilitator superfamily (MFS) profile domain-containing protein</fullName>
    </recommendedName>
</protein>
<feature type="transmembrane region" description="Helical" evidence="6">
    <location>
        <begin position="80"/>
        <end position="100"/>
    </location>
</feature>
<dbReference type="Pfam" id="PF07690">
    <property type="entry name" value="MFS_1"/>
    <property type="match status" value="1"/>
</dbReference>
<dbReference type="RefSeq" id="XP_007412283.1">
    <property type="nucleotide sequence ID" value="XM_007412221.1"/>
</dbReference>
<dbReference type="KEGG" id="mlr:MELLADRAFT_88829"/>
<dbReference type="GO" id="GO:0022857">
    <property type="term" value="F:transmembrane transporter activity"/>
    <property type="evidence" value="ECO:0007669"/>
    <property type="project" value="InterPro"/>
</dbReference>
<keyword evidence="8" id="KW-1185">Reference proteome</keyword>